<dbReference type="RefSeq" id="WP_088706299.1">
    <property type="nucleotide sequence ID" value="NZ_LSTO01000001.1"/>
</dbReference>
<gene>
    <name evidence="1" type="ORF">AYR66_01085</name>
    <name evidence="2" type="ORF">AYR66_07570</name>
</gene>
<protein>
    <submittedName>
        <fullName evidence="2">Uncharacterized protein</fullName>
    </submittedName>
</protein>
<accession>A0A254T9R5</accession>
<dbReference type="AlphaFoldDB" id="A0A254T9R5"/>
<dbReference type="EMBL" id="LSTO01000006">
    <property type="protein sequence ID" value="OWW18425.1"/>
    <property type="molecule type" value="Genomic_DNA"/>
</dbReference>
<organism evidence="2 3">
    <name type="scientific">Noviherbaspirillum denitrificans</name>
    <dbReference type="NCBI Taxonomy" id="1968433"/>
    <lineage>
        <taxon>Bacteria</taxon>
        <taxon>Pseudomonadati</taxon>
        <taxon>Pseudomonadota</taxon>
        <taxon>Betaproteobacteria</taxon>
        <taxon>Burkholderiales</taxon>
        <taxon>Oxalobacteraceae</taxon>
        <taxon>Noviherbaspirillum</taxon>
    </lineage>
</organism>
<dbReference type="EMBL" id="LSTO01000001">
    <property type="protein sequence ID" value="OWW19389.1"/>
    <property type="molecule type" value="Genomic_DNA"/>
</dbReference>
<dbReference type="OrthoDB" id="6638191at2"/>
<name>A0A254T9R5_9BURK</name>
<proteinExistence type="predicted"/>
<sequence>MTSTPHVQAIGIPWYRSEDYSRLRALFTDGDRLPATFRQWESRAEEVRKRYASKGHTVIKAYIDPQTFPAWCAANGCTLDVDGRTKFANVEAYRALMESKSRR</sequence>
<keyword evidence="3" id="KW-1185">Reference proteome</keyword>
<evidence type="ECO:0000313" key="3">
    <source>
        <dbReference type="Proteomes" id="UP000197535"/>
    </source>
</evidence>
<comment type="caution">
    <text evidence="2">The sequence shown here is derived from an EMBL/GenBank/DDBJ whole genome shotgun (WGS) entry which is preliminary data.</text>
</comment>
<dbReference type="Proteomes" id="UP000197535">
    <property type="component" value="Unassembled WGS sequence"/>
</dbReference>
<evidence type="ECO:0000313" key="2">
    <source>
        <dbReference type="EMBL" id="OWW19389.1"/>
    </source>
</evidence>
<reference evidence="2 3" key="1">
    <citation type="submission" date="2016-02" db="EMBL/GenBank/DDBJ databases">
        <authorList>
            <person name="Wen L."/>
            <person name="He K."/>
            <person name="Yang H."/>
        </authorList>
    </citation>
    <scope>NUCLEOTIDE SEQUENCE [LARGE SCALE GENOMIC DNA]</scope>
    <source>
        <strain evidence="2 3">TSA40</strain>
    </source>
</reference>
<evidence type="ECO:0000313" key="1">
    <source>
        <dbReference type="EMBL" id="OWW18425.1"/>
    </source>
</evidence>